<dbReference type="PANTHER" id="PTHR10606">
    <property type="entry name" value="6-PHOSPHOFRUCTO-2-KINASE/FRUCTOSE-2,6-BISPHOSPHATASE"/>
    <property type="match status" value="1"/>
</dbReference>
<evidence type="ECO:0000313" key="5">
    <source>
        <dbReference type="Proteomes" id="UP000270296"/>
    </source>
</evidence>
<dbReference type="AlphaFoldDB" id="A0A183IV74"/>
<organism evidence="6">
    <name type="scientific">Soboliphyme baturini</name>
    <dbReference type="NCBI Taxonomy" id="241478"/>
    <lineage>
        <taxon>Eukaryota</taxon>
        <taxon>Metazoa</taxon>
        <taxon>Ecdysozoa</taxon>
        <taxon>Nematoda</taxon>
        <taxon>Enoplea</taxon>
        <taxon>Dorylaimia</taxon>
        <taxon>Dioctophymatida</taxon>
        <taxon>Dioctophymatoidea</taxon>
        <taxon>Soboliphymatidae</taxon>
        <taxon>Soboliphyme</taxon>
    </lineage>
</organism>
<dbReference type="EMBL" id="UZAM01010700">
    <property type="protein sequence ID" value="VDP13392.1"/>
    <property type="molecule type" value="Genomic_DNA"/>
</dbReference>
<dbReference type="OrthoDB" id="267323at2759"/>
<reference evidence="6" key="1">
    <citation type="submission" date="2016-06" db="UniProtKB">
        <authorList>
            <consortium name="WormBaseParasite"/>
        </authorList>
    </citation>
    <scope>IDENTIFICATION</scope>
</reference>
<keyword evidence="2" id="KW-0067">ATP-binding</keyword>
<dbReference type="InterPro" id="IPR027417">
    <property type="entry name" value="P-loop_NTPase"/>
</dbReference>
<accession>A0A183IV74</accession>
<dbReference type="Gene3D" id="3.40.50.300">
    <property type="entry name" value="P-loop containing nucleotide triphosphate hydrolases"/>
    <property type="match status" value="2"/>
</dbReference>
<dbReference type="GO" id="GO:0005829">
    <property type="term" value="C:cytosol"/>
    <property type="evidence" value="ECO:0007669"/>
    <property type="project" value="TreeGrafter"/>
</dbReference>
<evidence type="ECO:0000313" key="4">
    <source>
        <dbReference type="EMBL" id="VDP13392.1"/>
    </source>
</evidence>
<evidence type="ECO:0000256" key="1">
    <source>
        <dbReference type="ARBA" id="ARBA00022741"/>
    </source>
</evidence>
<protein>
    <submittedName>
        <fullName evidence="6">6PF2K domain-containing protein</fullName>
    </submittedName>
</protein>
<keyword evidence="5" id="KW-1185">Reference proteome</keyword>
<dbReference type="PANTHER" id="PTHR10606:SF44">
    <property type="entry name" value="6-PHOSPHOFRUCTO 2-KINASE_FRUCTOSE 2,6-BISPHOSPHATASE LONG FORM"/>
    <property type="match status" value="1"/>
</dbReference>
<evidence type="ECO:0000256" key="2">
    <source>
        <dbReference type="ARBA" id="ARBA00022840"/>
    </source>
</evidence>
<feature type="domain" description="6-phosphofructo-2-kinase" evidence="3">
    <location>
        <begin position="71"/>
        <end position="113"/>
    </location>
</feature>
<keyword evidence="1" id="KW-0547">Nucleotide-binding</keyword>
<dbReference type="SUPFAM" id="SSF52540">
    <property type="entry name" value="P-loop containing nucleoside triphosphate hydrolases"/>
    <property type="match status" value="1"/>
</dbReference>
<dbReference type="GO" id="GO:0006000">
    <property type="term" value="P:fructose metabolic process"/>
    <property type="evidence" value="ECO:0007669"/>
    <property type="project" value="InterPro"/>
</dbReference>
<dbReference type="GO" id="GO:0004331">
    <property type="term" value="F:fructose-2,6-bisphosphate 2-phosphatase activity"/>
    <property type="evidence" value="ECO:0007669"/>
    <property type="project" value="TreeGrafter"/>
</dbReference>
<gene>
    <name evidence="4" type="ORF">SBAD_LOCUS7521</name>
</gene>
<dbReference type="WBParaSite" id="SBAD_0000780601-mRNA-1">
    <property type="protein sequence ID" value="SBAD_0000780601-mRNA-1"/>
    <property type="gene ID" value="SBAD_0000780601"/>
</dbReference>
<dbReference type="InterPro" id="IPR013079">
    <property type="entry name" value="6Phosfructo_kin"/>
</dbReference>
<dbReference type="GO" id="GO:0006003">
    <property type="term" value="P:fructose 2,6-bisphosphate metabolic process"/>
    <property type="evidence" value="ECO:0007669"/>
    <property type="project" value="InterPro"/>
</dbReference>
<feature type="domain" description="6-phosphofructo-2-kinase" evidence="3">
    <location>
        <begin position="134"/>
        <end position="213"/>
    </location>
</feature>
<dbReference type="Pfam" id="PF01591">
    <property type="entry name" value="6PF2K"/>
    <property type="match status" value="2"/>
</dbReference>
<evidence type="ECO:0000259" key="3">
    <source>
        <dbReference type="Pfam" id="PF01591"/>
    </source>
</evidence>
<evidence type="ECO:0000313" key="6">
    <source>
        <dbReference type="WBParaSite" id="SBAD_0000780601-mRNA-1"/>
    </source>
</evidence>
<dbReference type="GO" id="GO:0005524">
    <property type="term" value="F:ATP binding"/>
    <property type="evidence" value="ECO:0007669"/>
    <property type="project" value="UniProtKB-KW"/>
</dbReference>
<dbReference type="Proteomes" id="UP000270296">
    <property type="component" value="Unassembled WGS sequence"/>
</dbReference>
<name>A0A183IV74_9BILA</name>
<reference evidence="4 5" key="2">
    <citation type="submission" date="2018-11" db="EMBL/GenBank/DDBJ databases">
        <authorList>
            <consortium name="Pathogen Informatics"/>
        </authorList>
    </citation>
    <scope>NUCLEOTIDE SEQUENCE [LARGE SCALE GENOMIC DNA]</scope>
</reference>
<sequence>MCPVYSSANPDIVSCFTQTSVDRSEKEDDVFDDDDTKLPLNVVVQGKRRTTYSTIKACPFIAPSACQHLVKLPSVIIMVGLPARGKTYIAKKLCRYLNWTGIITRVQAPGVYLNIHTNQRGPKYNKFYNIVGDMDVKVNSPDYKNMDKEIAKVDFQRRIEHYRTVYQPVDSVFDKDVSFIKVFDAGKRFLVQHIMGHVQSRVVYFLMNIHLMPRSIFLTRVRSCLIYFCTLSCFLCARMCIHV</sequence>
<proteinExistence type="predicted"/>
<dbReference type="InterPro" id="IPR003094">
    <property type="entry name" value="6Pfruct_kin"/>
</dbReference>
<dbReference type="GO" id="GO:0003873">
    <property type="term" value="F:6-phosphofructo-2-kinase activity"/>
    <property type="evidence" value="ECO:0007669"/>
    <property type="project" value="InterPro"/>
</dbReference>